<protein>
    <recommendedName>
        <fullName evidence="2">DUF3783 domain protein</fullName>
    </recommendedName>
</protein>
<dbReference type="AlphaFoldDB" id="A0A317YB23"/>
<sequence length="398" mass="43758">MVALSSSTTSEAPQRSSRIHRRAPGFFLVIFPDKAPPAPAVTERGEGGWAVCPAAAESGVADGEAAVGEARRALVALSCLEGEGRRRPERFRLEEDEEDLVKNGSFRPPDRFPMALRRRRAAAPARSTGVNGSDGGFCRRGRTPNLCVNAPSCRAGACRERDHNPEAKIISSPFSPMAATPTPTAAVLLARPLIALSSAFTSPHRARVPSGPSSISVPPLRSRWCQWRGPLRSLPPEGSPAELMEEDSKFVPLNADDPMYGPPALLLIGFEKGETVTIQAFLKELEGEFLKASHASAVTDICKNALSIYMLIRVIKSLVYFLFHILLTQVIHCTEEMTKQTLWDAMHTEQPDLEAVKGWKQLPLLRLSLTVQRRQERTPNEKNLKHGHAYQENCHFAF</sequence>
<accession>A0A317YB23</accession>
<evidence type="ECO:0008006" key="2">
    <source>
        <dbReference type="Google" id="ProtNLM"/>
    </source>
</evidence>
<comment type="caution">
    <text evidence="1">The sequence shown here is derived from an EMBL/GenBank/DDBJ whole genome shotgun (WGS) entry which is preliminary data.</text>
</comment>
<dbReference type="PANTHER" id="PTHR35732">
    <property type="entry name" value="OS10G0545100 PROTEIN"/>
    <property type="match status" value="1"/>
</dbReference>
<dbReference type="PANTHER" id="PTHR35732:SF1">
    <property type="entry name" value="OS10G0545100 PROTEIN"/>
    <property type="match status" value="1"/>
</dbReference>
<proteinExistence type="predicted"/>
<dbReference type="ExpressionAtlas" id="A0A317YB23">
    <property type="expression patterns" value="baseline and differential"/>
</dbReference>
<gene>
    <name evidence="1" type="ORF">Zm00014a_021841</name>
</gene>
<reference evidence="1" key="1">
    <citation type="journal article" date="2018" name="Nat. Genet.">
        <title>Extensive intraspecific gene order and gene structural variations between Mo17 and other maize genomes.</title>
        <authorList>
            <person name="Sun S."/>
            <person name="Zhou Y."/>
            <person name="Chen J."/>
            <person name="Shi J."/>
            <person name="Zhao H."/>
            <person name="Zhao H."/>
            <person name="Song W."/>
            <person name="Zhang M."/>
            <person name="Cui Y."/>
            <person name="Dong X."/>
            <person name="Liu H."/>
            <person name="Ma X."/>
            <person name="Jiao Y."/>
            <person name="Wang B."/>
            <person name="Wei X."/>
            <person name="Stein J.C."/>
            <person name="Glaubitz J.C."/>
            <person name="Lu F."/>
            <person name="Yu G."/>
            <person name="Liang C."/>
            <person name="Fengler K."/>
            <person name="Li B."/>
            <person name="Rafalski A."/>
            <person name="Schnable P.S."/>
            <person name="Ware D.H."/>
            <person name="Buckler E.S."/>
            <person name="Lai J."/>
        </authorList>
    </citation>
    <scope>NUCLEOTIDE SEQUENCE [LARGE SCALE GENOMIC DNA]</scope>
    <source>
        <tissue evidence="1">Seedling</tissue>
    </source>
</reference>
<name>A0A317YB23_MAIZE</name>
<organism evidence="1">
    <name type="scientific">Zea mays</name>
    <name type="common">Maize</name>
    <dbReference type="NCBI Taxonomy" id="4577"/>
    <lineage>
        <taxon>Eukaryota</taxon>
        <taxon>Viridiplantae</taxon>
        <taxon>Streptophyta</taxon>
        <taxon>Embryophyta</taxon>
        <taxon>Tracheophyta</taxon>
        <taxon>Spermatophyta</taxon>
        <taxon>Magnoliopsida</taxon>
        <taxon>Liliopsida</taxon>
        <taxon>Poales</taxon>
        <taxon>Poaceae</taxon>
        <taxon>PACMAD clade</taxon>
        <taxon>Panicoideae</taxon>
        <taxon>Andropogonodae</taxon>
        <taxon>Andropogoneae</taxon>
        <taxon>Tripsacinae</taxon>
        <taxon>Zea</taxon>
    </lineage>
</organism>
<dbReference type="Proteomes" id="UP000251960">
    <property type="component" value="Chromosome 1"/>
</dbReference>
<evidence type="ECO:0000313" key="1">
    <source>
        <dbReference type="EMBL" id="PWZ55825.1"/>
    </source>
</evidence>
<dbReference type="EMBL" id="NCVQ01000001">
    <property type="protein sequence ID" value="PWZ55825.1"/>
    <property type="molecule type" value="Genomic_DNA"/>
</dbReference>